<sequence>MSLDESTDTSKSINKDFKVSKELVSEHTMLKTTTNMDVFKVIEKSLNMCGTKKDLNQAFREKTLSFSRKQVISTVNCIRLNAFKHSQFQGFLKKKIEVVVYPGPHATGCMELMTEYSEEGCFARVFYPTNIPSDQLNKYSDKWIPWIPNEMYLKEFSNALHVPYFIFKYFPPLMGQAPYYIPTISDAPISDKEQSYPLVIFSHGYAATRFVCSDYCNTLASYGFIVAAIEHRDKSSPVTFYYDSPESAEQDNPTWIIHRHFHKTKDSDTFTLINSQMKVRHRECTKLLNTFLDINAGVSVRNVLKSSFDLNQFNSKIDVNKIISSGFSFGGATAMYNASRDNRYKVAIILDGWMFPLKSEPINIQQPILFINSHTFHIPPNINLIQQYFHSEGVRQLYTLKKTTHESSTDTAYMHGHWLDLQMLKKLDAKTALNLQSSLVVQFLHNTIGCPTNSDSAQIFIKEHSDNLIEDIIRYTKRVKRKVSVYPWLG</sequence>
<dbReference type="Proteomes" id="UP000478052">
    <property type="component" value="Unassembled WGS sequence"/>
</dbReference>
<proteinExistence type="predicted"/>
<keyword evidence="6" id="KW-1185">Reference proteome</keyword>
<dbReference type="EMBL" id="VUJU01001843">
    <property type="protein sequence ID" value="KAF0763592.1"/>
    <property type="molecule type" value="Genomic_DNA"/>
</dbReference>
<dbReference type="SUPFAM" id="SSF53474">
    <property type="entry name" value="alpha/beta-Hydrolases"/>
    <property type="match status" value="1"/>
</dbReference>
<dbReference type="Gene3D" id="3.40.50.1820">
    <property type="entry name" value="alpha/beta hydrolase"/>
    <property type="match status" value="1"/>
</dbReference>
<comment type="caution">
    <text evidence="5">The sequence shown here is derived from an EMBL/GenBank/DDBJ whole genome shotgun (WGS) entry which is preliminary data.</text>
</comment>
<accession>A0A6G0YZC9</accession>
<dbReference type="AlphaFoldDB" id="A0A6G0YZC9"/>
<evidence type="ECO:0000313" key="5">
    <source>
        <dbReference type="EMBL" id="KAF0763592.1"/>
    </source>
</evidence>
<keyword evidence="2 5" id="KW-0378">Hydrolase</keyword>
<dbReference type="PANTHER" id="PTHR10272">
    <property type="entry name" value="PLATELET-ACTIVATING FACTOR ACETYLHYDROLASE"/>
    <property type="match status" value="1"/>
</dbReference>
<evidence type="ECO:0000256" key="4">
    <source>
        <dbReference type="ARBA" id="ARBA00023098"/>
    </source>
</evidence>
<dbReference type="Pfam" id="PF03403">
    <property type="entry name" value="PAF-AH_p_II"/>
    <property type="match status" value="1"/>
</dbReference>
<name>A0A6G0YZC9_APHCR</name>
<dbReference type="GO" id="GO:0003847">
    <property type="term" value="F:1-alkyl-2-acetylglycerophosphocholine esterase activity"/>
    <property type="evidence" value="ECO:0007669"/>
    <property type="project" value="UniProtKB-EC"/>
</dbReference>
<dbReference type="InterPro" id="IPR029058">
    <property type="entry name" value="AB_hydrolase_fold"/>
</dbReference>
<reference evidence="5 6" key="1">
    <citation type="submission" date="2019-08" db="EMBL/GenBank/DDBJ databases">
        <title>Whole genome of Aphis craccivora.</title>
        <authorList>
            <person name="Voronova N.V."/>
            <person name="Shulinski R.S."/>
            <person name="Bandarenka Y.V."/>
            <person name="Zhorov D.G."/>
            <person name="Warner D."/>
        </authorList>
    </citation>
    <scope>NUCLEOTIDE SEQUENCE [LARGE SCALE GENOMIC DNA]</scope>
    <source>
        <strain evidence="5">180601</strain>
        <tissue evidence="5">Whole Body</tissue>
    </source>
</reference>
<evidence type="ECO:0000313" key="6">
    <source>
        <dbReference type="Proteomes" id="UP000478052"/>
    </source>
</evidence>
<keyword evidence="3" id="KW-0442">Lipid degradation</keyword>
<keyword evidence="4" id="KW-0443">Lipid metabolism</keyword>
<dbReference type="GO" id="GO:0016042">
    <property type="term" value="P:lipid catabolic process"/>
    <property type="evidence" value="ECO:0007669"/>
    <property type="project" value="UniProtKB-KW"/>
</dbReference>
<dbReference type="PANTHER" id="PTHR10272:SF0">
    <property type="entry name" value="PLATELET-ACTIVATING FACTOR ACETYLHYDROLASE"/>
    <property type="match status" value="1"/>
</dbReference>
<gene>
    <name evidence="5" type="ORF">FWK35_00005862</name>
</gene>
<evidence type="ECO:0000256" key="3">
    <source>
        <dbReference type="ARBA" id="ARBA00022963"/>
    </source>
</evidence>
<evidence type="ECO:0000256" key="1">
    <source>
        <dbReference type="ARBA" id="ARBA00013201"/>
    </source>
</evidence>
<dbReference type="EC" id="3.1.1.47" evidence="1"/>
<organism evidence="5 6">
    <name type="scientific">Aphis craccivora</name>
    <name type="common">Cowpea aphid</name>
    <dbReference type="NCBI Taxonomy" id="307492"/>
    <lineage>
        <taxon>Eukaryota</taxon>
        <taxon>Metazoa</taxon>
        <taxon>Ecdysozoa</taxon>
        <taxon>Arthropoda</taxon>
        <taxon>Hexapoda</taxon>
        <taxon>Insecta</taxon>
        <taxon>Pterygota</taxon>
        <taxon>Neoptera</taxon>
        <taxon>Paraneoptera</taxon>
        <taxon>Hemiptera</taxon>
        <taxon>Sternorrhyncha</taxon>
        <taxon>Aphidomorpha</taxon>
        <taxon>Aphidoidea</taxon>
        <taxon>Aphididae</taxon>
        <taxon>Aphidini</taxon>
        <taxon>Aphis</taxon>
        <taxon>Aphis</taxon>
    </lineage>
</organism>
<dbReference type="OrthoDB" id="2363873at2759"/>
<protein>
    <recommendedName>
        <fullName evidence="1">1-alkyl-2-acetylglycerophosphocholine esterase</fullName>
        <ecNumber evidence="1">3.1.1.47</ecNumber>
    </recommendedName>
</protein>
<evidence type="ECO:0000256" key="2">
    <source>
        <dbReference type="ARBA" id="ARBA00022801"/>
    </source>
</evidence>